<feature type="repeat" description="ANK" evidence="3">
    <location>
        <begin position="190"/>
        <end position="217"/>
    </location>
</feature>
<dbReference type="InterPro" id="IPR002110">
    <property type="entry name" value="Ankyrin_rpt"/>
</dbReference>
<organism evidence="4 5">
    <name type="scientific">Candidatus Endonucleibacter bathymodioli</name>
    <dbReference type="NCBI Taxonomy" id="539814"/>
    <lineage>
        <taxon>Bacteria</taxon>
        <taxon>Pseudomonadati</taxon>
        <taxon>Pseudomonadota</taxon>
        <taxon>Gammaproteobacteria</taxon>
        <taxon>Oceanospirillales</taxon>
        <taxon>Endozoicomonadaceae</taxon>
        <taxon>Candidatus Endonucleibacter</taxon>
    </lineage>
</organism>
<dbReference type="SMART" id="SM00248">
    <property type="entry name" value="ANK"/>
    <property type="match status" value="9"/>
</dbReference>
<keyword evidence="1" id="KW-0677">Repeat</keyword>
<reference evidence="4 5" key="1">
    <citation type="journal article" date="2023" name="bioRxiv">
        <title>An intranuclear bacterial parasite of deep-sea mussels expresses apoptosis inhibitors acquired from its host.</title>
        <authorList>
            <person name="Gonzalez Porras M.A."/>
            <person name="Assie A."/>
            <person name="Tietjen M."/>
            <person name="Violette M."/>
            <person name="Kleiner M."/>
            <person name="Gruber-Vodicka H."/>
            <person name="Dubilier N."/>
            <person name="Leisch N."/>
        </authorList>
    </citation>
    <scope>NUCLEOTIDE SEQUENCE [LARGE SCALE GENOMIC DNA]</scope>
    <source>
        <strain evidence="4">IAP13</strain>
    </source>
</reference>
<dbReference type="PROSITE" id="PS50088">
    <property type="entry name" value="ANK_REPEAT"/>
    <property type="match status" value="5"/>
</dbReference>
<protein>
    <submittedName>
        <fullName evidence="4">Ankyrin repeat domain-containing protein</fullName>
    </submittedName>
</protein>
<dbReference type="PANTHER" id="PTHR24198">
    <property type="entry name" value="ANKYRIN REPEAT AND PROTEIN KINASE DOMAIN-CONTAINING PROTEIN"/>
    <property type="match status" value="1"/>
</dbReference>
<dbReference type="EMBL" id="JASXSV010000004">
    <property type="protein sequence ID" value="MDP0588379.1"/>
    <property type="molecule type" value="Genomic_DNA"/>
</dbReference>
<feature type="repeat" description="ANK" evidence="3">
    <location>
        <begin position="345"/>
        <end position="377"/>
    </location>
</feature>
<dbReference type="AlphaFoldDB" id="A0AA90NQ00"/>
<proteinExistence type="predicted"/>
<evidence type="ECO:0000313" key="5">
    <source>
        <dbReference type="Proteomes" id="UP001178148"/>
    </source>
</evidence>
<gene>
    <name evidence="4" type="ORF">QS748_03970</name>
</gene>
<sequence>MFLALYKSLARPYNLIYLLLFFIIITGLYSGGCCAAVTVNPNNHDDASFIDSVDESNNTLPDSDARDDSNTYKDGSFLDIVQTMYDCALLGAMKSLLDIAITNNDDNLIHILQINKAPHHLSTGNDAADLQYENSNHDYIVKFLRDNIVTLTNTYKSGECLLSVAIPSGNNKLIELLVESGVNINSLDTKLNTPLHQAVRCGHLDIVKILLAAGAKVVCVGSQIISNQSHMMHMIPILFVSRANLMTPFHTAPLRGKTNIGKVPIETGTQSVFYIKCQYSLLRMAVMANSHSILKVLLNAGAKMDANDIANCDLLHYAIYNLRSNNIIKELIINVAKEQINMESSYGTALSIAIIHGSDDTIKNLLNNGANPNHSDRFKDRPLHIALDVITSMKFNSTLTDLLELLIAEGANLNYRDAAGMTPLMLVVHHDFSEYHSPSTTELIIRMMLRNGADMDMIDNKGCTALHHAANNSNNNPLSLLLENGANRDIKNQAGLTAEECATPEISKKISEASFVTREPARLGIIVRSSIRNLIIKNSQEIKNGQEDSNRALSDMVKDLNLPKIIYNFITNHV</sequence>
<feature type="repeat" description="ANK" evidence="3">
    <location>
        <begin position="419"/>
        <end position="460"/>
    </location>
</feature>
<keyword evidence="5" id="KW-1185">Reference proteome</keyword>
<evidence type="ECO:0000256" key="1">
    <source>
        <dbReference type="ARBA" id="ARBA00022737"/>
    </source>
</evidence>
<comment type="caution">
    <text evidence="4">The sequence shown here is derived from an EMBL/GenBank/DDBJ whole genome shotgun (WGS) entry which is preliminary data.</text>
</comment>
<accession>A0AA90NQ00</accession>
<dbReference type="InterPro" id="IPR036770">
    <property type="entry name" value="Ankyrin_rpt-contain_sf"/>
</dbReference>
<keyword evidence="2 3" id="KW-0040">ANK repeat</keyword>
<evidence type="ECO:0000256" key="2">
    <source>
        <dbReference type="ARBA" id="ARBA00023043"/>
    </source>
</evidence>
<dbReference type="SUPFAM" id="SSF48403">
    <property type="entry name" value="Ankyrin repeat"/>
    <property type="match status" value="2"/>
</dbReference>
<feature type="repeat" description="ANK" evidence="3">
    <location>
        <begin position="461"/>
        <end position="493"/>
    </location>
</feature>
<dbReference type="PANTHER" id="PTHR24198:SF193">
    <property type="match status" value="1"/>
</dbReference>
<name>A0AA90NQ00_9GAMM</name>
<evidence type="ECO:0000256" key="3">
    <source>
        <dbReference type="PROSITE-ProRule" id="PRU00023"/>
    </source>
</evidence>
<dbReference type="PROSITE" id="PS50297">
    <property type="entry name" value="ANK_REP_REGION"/>
    <property type="match status" value="3"/>
</dbReference>
<dbReference type="Pfam" id="PF12796">
    <property type="entry name" value="Ank_2"/>
    <property type="match status" value="3"/>
</dbReference>
<evidence type="ECO:0000313" key="4">
    <source>
        <dbReference type="EMBL" id="MDP0588379.1"/>
    </source>
</evidence>
<dbReference type="Proteomes" id="UP001178148">
    <property type="component" value="Unassembled WGS sequence"/>
</dbReference>
<dbReference type="Gene3D" id="1.25.40.20">
    <property type="entry name" value="Ankyrin repeat-containing domain"/>
    <property type="match status" value="3"/>
</dbReference>
<feature type="repeat" description="ANK" evidence="3">
    <location>
        <begin position="157"/>
        <end position="189"/>
    </location>
</feature>